<gene>
    <name evidence="1" type="ORF">C8P67_108154</name>
</gene>
<protein>
    <submittedName>
        <fullName evidence="1">Uncharacterized protein</fullName>
    </submittedName>
</protein>
<accession>A0A3E0EI92</accession>
<dbReference type="AlphaFoldDB" id="A0A3E0EI92"/>
<sequence>MRNILMFIFSLSALNFYSQKKDLTITATSNSEAEVVIRIINNTSKNKYLFLDVKNLGVFYQSKMTFANINSSKMYLDFLQLNENKSFIPVSTFNNYNSSTKNGEDFKSEIINNTILFLPNQERQFVINLYKQDESDYLKRYKVLPSKYYKVSLKICGNKIKEKIKNTNIKKKEFRNIISKYDFNDYQSNEFMIKIKAIKSPPPPPLQPSKKYNKYTFKELMIMMK</sequence>
<comment type="caution">
    <text evidence="1">The sequence shown here is derived from an EMBL/GenBank/DDBJ whole genome shotgun (WGS) entry which is preliminary data.</text>
</comment>
<dbReference type="RefSeq" id="WP_115813936.1">
    <property type="nucleotide sequence ID" value="NZ_QUNI01000008.1"/>
</dbReference>
<organism evidence="1 2">
    <name type="scientific">Flavobacterium aquicola</name>
    <dbReference type="NCBI Taxonomy" id="1682742"/>
    <lineage>
        <taxon>Bacteria</taxon>
        <taxon>Pseudomonadati</taxon>
        <taxon>Bacteroidota</taxon>
        <taxon>Flavobacteriia</taxon>
        <taxon>Flavobacteriales</taxon>
        <taxon>Flavobacteriaceae</taxon>
        <taxon>Flavobacterium</taxon>
    </lineage>
</organism>
<name>A0A3E0EI92_9FLAO</name>
<dbReference type="Proteomes" id="UP000257136">
    <property type="component" value="Unassembled WGS sequence"/>
</dbReference>
<reference evidence="1 2" key="1">
    <citation type="submission" date="2018-08" db="EMBL/GenBank/DDBJ databases">
        <title>Genomic Encyclopedia of Archaeal and Bacterial Type Strains, Phase II (KMG-II): from individual species to whole genera.</title>
        <authorList>
            <person name="Goeker M."/>
        </authorList>
    </citation>
    <scope>NUCLEOTIDE SEQUENCE [LARGE SCALE GENOMIC DNA]</scope>
    <source>
        <strain evidence="1 2">DSM 100880</strain>
    </source>
</reference>
<proteinExistence type="predicted"/>
<evidence type="ECO:0000313" key="2">
    <source>
        <dbReference type="Proteomes" id="UP000257136"/>
    </source>
</evidence>
<keyword evidence="2" id="KW-1185">Reference proteome</keyword>
<evidence type="ECO:0000313" key="1">
    <source>
        <dbReference type="EMBL" id="REG97988.1"/>
    </source>
</evidence>
<dbReference type="EMBL" id="QUNI01000008">
    <property type="protein sequence ID" value="REG97988.1"/>
    <property type="molecule type" value="Genomic_DNA"/>
</dbReference>